<protein>
    <submittedName>
        <fullName evidence="2">Nucleoside-diphosphate sugar epimerase</fullName>
    </submittedName>
</protein>
<dbReference type="RefSeq" id="WP_099413531.1">
    <property type="nucleotide sequence ID" value="NZ_PDYH01000037.1"/>
</dbReference>
<name>A0A2G3E908_9FIRM</name>
<sequence length="331" mass="38506">MKKIVIFGATGNIGAYLVDYCNSHIDKSKYEVVAVGRRKTDFFEKRGIRYCQVDITKDEDFKNLPTDDVYAVINTAGLLPAYLKEYDPFAYVETNINGGLRILEYARKNGADRTLYTQTWSELGGYWGKEEVLSPDMPRKLIYTGDHAFYAITKTMIVETMEHYKQEYGLKNFVFRLPNVYLYHPEKFYYVDCIKKPIAYRYMIDRAIAGEPIEMWGKPDAFKDILYIKDLCQMMFKALFANVDGGTYNAGTGIKTTLREQIQGMVDVFSSEGHRSEIIEKPDGAGFTSFVMDISNAKEDLGYEPEYTYIKYLEDYKKEQQEKRFDELWKR</sequence>
<proteinExistence type="predicted"/>
<accession>A0A2G3E908</accession>
<dbReference type="Proteomes" id="UP000224317">
    <property type="component" value="Unassembled WGS sequence"/>
</dbReference>
<keyword evidence="3" id="KW-1185">Reference proteome</keyword>
<dbReference type="PANTHER" id="PTHR43245">
    <property type="entry name" value="BIFUNCTIONAL POLYMYXIN RESISTANCE PROTEIN ARNA"/>
    <property type="match status" value="1"/>
</dbReference>
<dbReference type="SUPFAM" id="SSF51735">
    <property type="entry name" value="NAD(P)-binding Rossmann-fold domains"/>
    <property type="match status" value="1"/>
</dbReference>
<dbReference type="Pfam" id="PF01370">
    <property type="entry name" value="Epimerase"/>
    <property type="match status" value="1"/>
</dbReference>
<evidence type="ECO:0000313" key="2">
    <source>
        <dbReference type="EMBL" id="PHU39776.1"/>
    </source>
</evidence>
<comment type="caution">
    <text evidence="2">The sequence shown here is derived from an EMBL/GenBank/DDBJ whole genome shotgun (WGS) entry which is preliminary data.</text>
</comment>
<evidence type="ECO:0000259" key="1">
    <source>
        <dbReference type="Pfam" id="PF01370"/>
    </source>
</evidence>
<evidence type="ECO:0000313" key="3">
    <source>
        <dbReference type="Proteomes" id="UP000224317"/>
    </source>
</evidence>
<organism evidence="2 3">
    <name type="scientific">Pseudobutyrivibrio ruminis</name>
    <dbReference type="NCBI Taxonomy" id="46206"/>
    <lineage>
        <taxon>Bacteria</taxon>
        <taxon>Bacillati</taxon>
        <taxon>Bacillota</taxon>
        <taxon>Clostridia</taxon>
        <taxon>Lachnospirales</taxon>
        <taxon>Lachnospiraceae</taxon>
        <taxon>Pseudobutyrivibrio</taxon>
    </lineage>
</organism>
<dbReference type="InterPro" id="IPR036291">
    <property type="entry name" value="NAD(P)-bd_dom_sf"/>
</dbReference>
<dbReference type="InterPro" id="IPR050177">
    <property type="entry name" value="Lipid_A_modif_metabolic_enz"/>
</dbReference>
<dbReference type="InterPro" id="IPR001509">
    <property type="entry name" value="Epimerase_deHydtase"/>
</dbReference>
<dbReference type="AlphaFoldDB" id="A0A2G3E908"/>
<reference evidence="2" key="1">
    <citation type="submission" date="2017-10" db="EMBL/GenBank/DDBJ databases">
        <title>Resolving the taxonomy of Roseburia spp., Eubacterium rectale and Agathobacter spp. through phylogenomic analysis.</title>
        <authorList>
            <person name="Sheridan P.O."/>
            <person name="Walker A.W."/>
            <person name="Duncan S.H."/>
            <person name="Scott K.P."/>
            <person name="Toole P.W.O."/>
            <person name="Luis P."/>
            <person name="Flint H.J."/>
        </authorList>
    </citation>
    <scope>NUCLEOTIDE SEQUENCE [LARGE SCALE GENOMIC DNA]</scope>
    <source>
        <strain evidence="2">JK10</strain>
    </source>
</reference>
<dbReference type="Gene3D" id="3.40.50.720">
    <property type="entry name" value="NAD(P)-binding Rossmann-like Domain"/>
    <property type="match status" value="1"/>
</dbReference>
<dbReference type="EMBL" id="PDYH01000037">
    <property type="protein sequence ID" value="PHU39776.1"/>
    <property type="molecule type" value="Genomic_DNA"/>
</dbReference>
<gene>
    <name evidence="2" type="ORF">CSX00_09445</name>
</gene>
<feature type="domain" description="NAD-dependent epimerase/dehydratase" evidence="1">
    <location>
        <begin position="4"/>
        <end position="251"/>
    </location>
</feature>